<proteinExistence type="predicted"/>
<dbReference type="RefSeq" id="WP_077314886.1">
    <property type="nucleotide sequence ID" value="NZ_AP024888.1"/>
</dbReference>
<protein>
    <submittedName>
        <fullName evidence="1">Uncharacterized protein</fullName>
    </submittedName>
</protein>
<evidence type="ECO:0000313" key="1">
    <source>
        <dbReference type="EMBL" id="SJL84525.1"/>
    </source>
</evidence>
<organism evidence="1 2">
    <name type="scientific">Vibrio palustris</name>
    <dbReference type="NCBI Taxonomy" id="1918946"/>
    <lineage>
        <taxon>Bacteria</taxon>
        <taxon>Pseudomonadati</taxon>
        <taxon>Pseudomonadota</taxon>
        <taxon>Gammaproteobacteria</taxon>
        <taxon>Vibrionales</taxon>
        <taxon>Vibrionaceae</taxon>
        <taxon>Vibrio</taxon>
    </lineage>
</organism>
<evidence type="ECO:0000313" key="2">
    <source>
        <dbReference type="Proteomes" id="UP000189475"/>
    </source>
</evidence>
<dbReference type="STRING" id="1918946.VPAL9027_02514"/>
<dbReference type="OrthoDB" id="8913322at2"/>
<dbReference type="EMBL" id="FUFT01000005">
    <property type="protein sequence ID" value="SJL84525.1"/>
    <property type="molecule type" value="Genomic_DNA"/>
</dbReference>
<accession>A0A1R4B6H8</accession>
<gene>
    <name evidence="1" type="ORF">VPAL9027_02514</name>
</gene>
<dbReference type="AlphaFoldDB" id="A0A1R4B6H8"/>
<sequence>MIQNEKDFIDWIDRQLNEDLPTQIVAFNINIYESPFNIEIVGSSEFDPEDEDWTCSEDWVPESQVISVSNSIFGSSWEKAQDNILAMAKHYIQSSSKNTHTLKAAKAFAVGFVDGNLSYVQ</sequence>
<name>A0A1R4B6H8_9VIBR</name>
<dbReference type="Proteomes" id="UP000189475">
    <property type="component" value="Unassembled WGS sequence"/>
</dbReference>
<keyword evidence="2" id="KW-1185">Reference proteome</keyword>
<reference evidence="1 2" key="1">
    <citation type="submission" date="2017-02" db="EMBL/GenBank/DDBJ databases">
        <authorList>
            <person name="Peterson S.W."/>
        </authorList>
    </citation>
    <scope>NUCLEOTIDE SEQUENCE [LARGE SCALE GENOMIC DNA]</scope>
    <source>
        <strain evidence="1 2">CECT 9027</strain>
    </source>
</reference>